<proteinExistence type="predicted"/>
<dbReference type="Proteomes" id="UP000270487">
    <property type="component" value="Chromosome"/>
</dbReference>
<reference evidence="1 2" key="1">
    <citation type="submission" date="2018-12" db="EMBL/GenBank/DDBJ databases">
        <authorList>
            <consortium name="Pathogen Informatics"/>
        </authorList>
    </citation>
    <scope>NUCLEOTIDE SEQUENCE [LARGE SCALE GENOMIC DNA]</scope>
    <source>
        <strain evidence="1 2">NCTC13193</strain>
    </source>
</reference>
<dbReference type="AlphaFoldDB" id="A0A3S4XRB4"/>
<accession>A0A3S4XRB4</accession>
<dbReference type="EMBL" id="LR134492">
    <property type="protein sequence ID" value="VEI72947.1"/>
    <property type="molecule type" value="Genomic_DNA"/>
</dbReference>
<protein>
    <submittedName>
        <fullName evidence="1">Uncharacterized protein</fullName>
    </submittedName>
</protein>
<evidence type="ECO:0000313" key="2">
    <source>
        <dbReference type="Proteomes" id="UP000270487"/>
    </source>
</evidence>
<name>A0A3S4XRB4_SERFO</name>
<evidence type="ECO:0000313" key="1">
    <source>
        <dbReference type="EMBL" id="VEI72947.1"/>
    </source>
</evidence>
<organism evidence="1 2">
    <name type="scientific">Serratia fonticola</name>
    <dbReference type="NCBI Taxonomy" id="47917"/>
    <lineage>
        <taxon>Bacteria</taxon>
        <taxon>Pseudomonadati</taxon>
        <taxon>Pseudomonadota</taxon>
        <taxon>Gammaproteobacteria</taxon>
        <taxon>Enterobacterales</taxon>
        <taxon>Yersiniaceae</taxon>
        <taxon>Serratia</taxon>
    </lineage>
</organism>
<sequence>MLTDPIAGPLEHEAINLSCLQIVYIQLADNRITLNFISGINRCRLSIKHPRKQHRQHRNLMHNHSL</sequence>
<gene>
    <name evidence="1" type="ORF">NCTC13193_03902</name>
</gene>